<dbReference type="Proteomes" id="UP000053058">
    <property type="component" value="Unassembled WGS sequence"/>
</dbReference>
<accession>A0A0V8CQS2</accession>
<evidence type="ECO:0000313" key="2">
    <source>
        <dbReference type="Proteomes" id="UP000053058"/>
    </source>
</evidence>
<gene>
    <name evidence="1" type="ORF">KF282_1751</name>
</gene>
<proteinExistence type="predicted"/>
<dbReference type="PATRIC" id="fig|1360.104.peg.768"/>
<organism evidence="1 2">
    <name type="scientific">Lactococcus lactis subsp. lactis</name>
    <name type="common">Streptococcus lactis</name>
    <dbReference type="NCBI Taxonomy" id="1360"/>
    <lineage>
        <taxon>Bacteria</taxon>
        <taxon>Bacillati</taxon>
        <taxon>Bacillota</taxon>
        <taxon>Bacilli</taxon>
        <taxon>Lactobacillales</taxon>
        <taxon>Streptococcaceae</taxon>
        <taxon>Lactococcus</taxon>
    </lineage>
</organism>
<name>A0A0V8CQS2_LACLL</name>
<protein>
    <submittedName>
        <fullName evidence="1">Uncharacterized protein</fullName>
    </submittedName>
</protein>
<dbReference type="RefSeq" id="WP_017865218.1">
    <property type="nucleotide sequence ID" value="NZ_CP024954.1"/>
</dbReference>
<comment type="caution">
    <text evidence="1">The sequence shown here is derived from an EMBL/GenBank/DDBJ whole genome shotgun (WGS) entry which is preliminary data.</text>
</comment>
<sequence length="79" mass="9173">MTNTPFEELLKSKGLRASFIAKKLKITPFMFWHRRQDPSNRFKPKEIEQLAEILGVDEKTVFDTVKISTSCQQKSNKEG</sequence>
<reference evidence="2" key="1">
    <citation type="submission" date="2015-10" db="EMBL/GenBank/DDBJ databases">
        <title>Draft Genome Sequences of 11 Lactococcus lactis subspecies cremoris strains.</title>
        <authorList>
            <person name="Wels M."/>
            <person name="Backus L."/>
            <person name="Boekhorst J."/>
            <person name="Dijkstra A."/>
            <person name="Beerthuizen M."/>
            <person name="Kelly W."/>
            <person name="Siezen R."/>
            <person name="Bachmann H."/>
            <person name="Van Hijum S."/>
        </authorList>
    </citation>
    <scope>NUCLEOTIDE SEQUENCE [LARGE SCALE GENOMIC DNA]</scope>
    <source>
        <strain evidence="2">KF282</strain>
    </source>
</reference>
<evidence type="ECO:0000313" key="1">
    <source>
        <dbReference type="EMBL" id="KSU03668.1"/>
    </source>
</evidence>
<dbReference type="EMBL" id="LKLN01000071">
    <property type="protein sequence ID" value="KSU03668.1"/>
    <property type="molecule type" value="Genomic_DNA"/>
</dbReference>
<dbReference type="AlphaFoldDB" id="A0A0V8CQS2"/>